<organism evidence="9 10">
    <name type="scientific">Thermoanaerobacterium xylanolyticum (strain ATCC 49914 / DSM 7097 / LX-11)</name>
    <dbReference type="NCBI Taxonomy" id="858215"/>
    <lineage>
        <taxon>Bacteria</taxon>
        <taxon>Bacillati</taxon>
        <taxon>Bacillota</taxon>
        <taxon>Clostridia</taxon>
        <taxon>Thermoanaerobacterales</taxon>
        <taxon>Thermoanaerobacteraceae</taxon>
        <taxon>Thermoanaerobacterium</taxon>
    </lineage>
</organism>
<evidence type="ECO:0000256" key="5">
    <source>
        <dbReference type="ARBA" id="ARBA00022777"/>
    </source>
</evidence>
<comment type="subunit">
    <text evidence="7">Homodimer.</text>
</comment>
<feature type="binding site" evidence="7">
    <location>
        <begin position="282"/>
        <end position="284"/>
    </location>
    <ligand>
        <name>ATP</name>
        <dbReference type="ChEBI" id="CHEBI:30616"/>
    </ligand>
</feature>
<feature type="binding site" evidence="7">
    <location>
        <begin position="331"/>
        <end position="335"/>
    </location>
    <ligand>
        <name>ATP</name>
        <dbReference type="ChEBI" id="CHEBI:30616"/>
    </ligand>
</feature>
<name>F6BG56_THEXL</name>
<evidence type="ECO:0000256" key="6">
    <source>
        <dbReference type="ARBA" id="ARBA00022840"/>
    </source>
</evidence>
<feature type="binding site" evidence="7">
    <location>
        <position position="7"/>
    </location>
    <ligand>
        <name>Mg(2+)</name>
        <dbReference type="ChEBI" id="CHEBI:18420"/>
    </ligand>
</feature>
<dbReference type="GO" id="GO:0008776">
    <property type="term" value="F:acetate kinase activity"/>
    <property type="evidence" value="ECO:0007669"/>
    <property type="project" value="UniProtKB-UniRule"/>
</dbReference>
<keyword evidence="7" id="KW-0479">Metal-binding</keyword>
<proteinExistence type="inferred from homology"/>
<dbReference type="PANTHER" id="PTHR21060:SF15">
    <property type="entry name" value="ACETATE KINASE-RELATED"/>
    <property type="match status" value="1"/>
</dbReference>
<dbReference type="GO" id="GO:0000287">
    <property type="term" value="F:magnesium ion binding"/>
    <property type="evidence" value="ECO:0007669"/>
    <property type="project" value="UniProtKB-UniRule"/>
</dbReference>
<dbReference type="HOGENOM" id="CLU_020352_0_1_9"/>
<dbReference type="CDD" id="cd24010">
    <property type="entry name" value="ASKHA_NBD_AcK_PK"/>
    <property type="match status" value="1"/>
</dbReference>
<dbReference type="HAMAP" id="MF_00020">
    <property type="entry name" value="Acetate_kinase"/>
    <property type="match status" value="1"/>
</dbReference>
<evidence type="ECO:0000256" key="8">
    <source>
        <dbReference type="RuleBase" id="RU003835"/>
    </source>
</evidence>
<protein>
    <recommendedName>
        <fullName evidence="7">Acetate kinase</fullName>
        <ecNumber evidence="7">2.7.2.1</ecNumber>
    </recommendedName>
    <alternativeName>
        <fullName evidence="7">Acetokinase</fullName>
    </alternativeName>
</protein>
<evidence type="ECO:0000313" key="9">
    <source>
        <dbReference type="EMBL" id="AEF17401.1"/>
    </source>
</evidence>
<dbReference type="PANTHER" id="PTHR21060">
    <property type="entry name" value="ACETATE KINASE"/>
    <property type="match status" value="1"/>
</dbReference>
<keyword evidence="10" id="KW-1185">Reference proteome</keyword>
<dbReference type="EMBL" id="CP002739">
    <property type="protein sequence ID" value="AEF17401.1"/>
    <property type="molecule type" value="Genomic_DNA"/>
</dbReference>
<dbReference type="PROSITE" id="PS01076">
    <property type="entry name" value="ACETATE_KINASE_2"/>
    <property type="match status" value="1"/>
</dbReference>
<gene>
    <name evidence="7" type="primary">ackA</name>
    <name evidence="9" type="ordered locus">Thexy_1368</name>
</gene>
<feature type="active site" description="Proton donor/acceptor" evidence="7">
    <location>
        <position position="147"/>
    </location>
</feature>
<dbReference type="Pfam" id="PF00871">
    <property type="entry name" value="Acetate_kinase"/>
    <property type="match status" value="1"/>
</dbReference>
<feature type="site" description="Transition state stabilizer" evidence="7">
    <location>
        <position position="179"/>
    </location>
</feature>
<dbReference type="SUPFAM" id="SSF53067">
    <property type="entry name" value="Actin-like ATPase domain"/>
    <property type="match status" value="2"/>
</dbReference>
<comment type="similarity">
    <text evidence="1 7 8">Belongs to the acetokinase family.</text>
</comment>
<dbReference type="STRING" id="858215.Thexy_1368"/>
<evidence type="ECO:0000313" key="10">
    <source>
        <dbReference type="Proteomes" id="UP000007239"/>
    </source>
</evidence>
<comment type="cofactor">
    <cofactor evidence="7">
        <name>Mg(2+)</name>
        <dbReference type="ChEBI" id="CHEBI:18420"/>
    </cofactor>
    <cofactor evidence="7">
        <name>Mn(2+)</name>
        <dbReference type="ChEBI" id="CHEBI:29035"/>
    </cofactor>
    <text evidence="7">Mg(2+). Can also accept Mn(2+).</text>
</comment>
<dbReference type="KEGG" id="txy:Thexy_1368"/>
<dbReference type="PRINTS" id="PR00471">
    <property type="entry name" value="ACETATEKNASE"/>
</dbReference>
<feature type="binding site" evidence="7">
    <location>
        <position position="90"/>
    </location>
    <ligand>
        <name>substrate</name>
    </ligand>
</feature>
<dbReference type="PIRSF" id="PIRSF000722">
    <property type="entry name" value="Acetate_prop_kin"/>
    <property type="match status" value="1"/>
</dbReference>
<accession>F6BG56</accession>
<dbReference type="GO" id="GO:0005524">
    <property type="term" value="F:ATP binding"/>
    <property type="evidence" value="ECO:0007669"/>
    <property type="project" value="UniProtKB-KW"/>
</dbReference>
<dbReference type="InterPro" id="IPR004372">
    <property type="entry name" value="Ac/propionate_kinase"/>
</dbReference>
<dbReference type="InterPro" id="IPR000890">
    <property type="entry name" value="Aliphatic_acid_kin_short-chain"/>
</dbReference>
<dbReference type="eggNOG" id="COG0282">
    <property type="taxonomic scope" value="Bacteria"/>
</dbReference>
<dbReference type="GO" id="GO:0005737">
    <property type="term" value="C:cytoplasm"/>
    <property type="evidence" value="ECO:0007669"/>
    <property type="project" value="UniProtKB-SubCell"/>
</dbReference>
<dbReference type="InterPro" id="IPR043129">
    <property type="entry name" value="ATPase_NBD"/>
</dbReference>
<dbReference type="NCBIfam" id="TIGR00016">
    <property type="entry name" value="ackA"/>
    <property type="match status" value="1"/>
</dbReference>
<dbReference type="Proteomes" id="UP000007239">
    <property type="component" value="Chromosome"/>
</dbReference>
<dbReference type="AlphaFoldDB" id="F6BG56"/>
<evidence type="ECO:0000256" key="7">
    <source>
        <dbReference type="HAMAP-Rule" id="MF_00020"/>
    </source>
</evidence>
<dbReference type="InterPro" id="IPR023865">
    <property type="entry name" value="Aliphatic_acid_kinase_CS"/>
</dbReference>
<keyword evidence="5 7" id="KW-0418">Kinase</keyword>
<dbReference type="GO" id="GO:0006085">
    <property type="term" value="P:acetyl-CoA biosynthetic process"/>
    <property type="evidence" value="ECO:0007669"/>
    <property type="project" value="UniProtKB-UniRule"/>
</dbReference>
<sequence length="400" mass="43917">MKILVINCGSSSLKYQLIESTDGNVLAKGLAERIGINDSLLTHNANGEKIKIKKDMKDHKDAIKLVLDALVNSDYGVIKDMSEIDAVGHRVVHGGESFTSSVLINDEVLKAITDCIELAPLHNPANIEGIKACQQIMPDVPMVAVFDTAFHQTMPDYAYLYPIPYEYYTKYRIRRYGFHGTSHKYVSNRAAEILNRPIEDLKIITCHLGNGSSIAAVKYGKSIDTSMGFTPLEGLAMGTRSGNIDPSIISYLMEKEKISAEEVVNILNKKSGVYGISGISSDFRDLEDAAFKNGDERAQLALNVFTYRVKKTIGAYAAAMGGVDAIVFTAGVGENGPEIREFILDGLEFLGFSLDKEKNKVRGKETIISTPNSKVSVMVVPTNEEYMIAKDTEKIVKSIK</sequence>
<feature type="binding site" evidence="7">
    <location>
        <position position="384"/>
    </location>
    <ligand>
        <name>Mg(2+)</name>
        <dbReference type="ChEBI" id="CHEBI:18420"/>
    </ligand>
</feature>
<feature type="site" description="Transition state stabilizer" evidence="7">
    <location>
        <position position="240"/>
    </location>
</feature>
<comment type="subcellular location">
    <subcellularLocation>
        <location evidence="7">Cytoplasm</location>
    </subcellularLocation>
</comment>
<dbReference type="PROSITE" id="PS01075">
    <property type="entry name" value="ACETATE_KINASE_1"/>
    <property type="match status" value="1"/>
</dbReference>
<evidence type="ECO:0000256" key="3">
    <source>
        <dbReference type="ARBA" id="ARBA00022679"/>
    </source>
</evidence>
<reference evidence="9" key="1">
    <citation type="submission" date="2011-05" db="EMBL/GenBank/DDBJ databases">
        <title>Complete sequence of Thermoanaerobacterium xylanolyticum LX-11.</title>
        <authorList>
            <consortium name="US DOE Joint Genome Institute"/>
            <person name="Lucas S."/>
            <person name="Han J."/>
            <person name="Lapidus A."/>
            <person name="Cheng J.-F."/>
            <person name="Goodwin L."/>
            <person name="Pitluck S."/>
            <person name="Peters L."/>
            <person name="Mikhailova N."/>
            <person name="Lu M."/>
            <person name="Han C."/>
            <person name="Tapia R."/>
            <person name="Land M."/>
            <person name="Hauser L."/>
            <person name="Kyrpides N."/>
            <person name="Ivanova N."/>
            <person name="Pagani I."/>
            <person name="Hemme C."/>
            <person name="Woyke T."/>
        </authorList>
    </citation>
    <scope>NUCLEOTIDE SEQUENCE</scope>
    <source>
        <strain evidence="9">LX-11</strain>
    </source>
</reference>
<dbReference type="UniPathway" id="UPA00340">
    <property type="reaction ID" value="UER00458"/>
</dbReference>
<comment type="function">
    <text evidence="7">Catalyzes the formation of acetyl phosphate from acetate and ATP. Can also catalyze the reverse reaction.</text>
</comment>
<keyword evidence="7" id="KW-0460">Magnesium</keyword>
<comment type="catalytic activity">
    <reaction evidence="7">
        <text>acetate + ATP = acetyl phosphate + ADP</text>
        <dbReference type="Rhea" id="RHEA:11352"/>
        <dbReference type="ChEBI" id="CHEBI:22191"/>
        <dbReference type="ChEBI" id="CHEBI:30089"/>
        <dbReference type="ChEBI" id="CHEBI:30616"/>
        <dbReference type="ChEBI" id="CHEBI:456216"/>
        <dbReference type="EC" id="2.7.2.1"/>
    </reaction>
</comment>
<evidence type="ECO:0000256" key="4">
    <source>
        <dbReference type="ARBA" id="ARBA00022741"/>
    </source>
</evidence>
<dbReference type="Gene3D" id="3.30.420.40">
    <property type="match status" value="2"/>
</dbReference>
<dbReference type="GO" id="GO:0006083">
    <property type="term" value="P:acetate metabolic process"/>
    <property type="evidence" value="ECO:0007669"/>
    <property type="project" value="TreeGrafter"/>
</dbReference>
<keyword evidence="2 7" id="KW-0963">Cytoplasm</keyword>
<feature type="binding site" evidence="7">
    <location>
        <begin position="207"/>
        <end position="211"/>
    </location>
    <ligand>
        <name>ATP</name>
        <dbReference type="ChEBI" id="CHEBI:30616"/>
    </ligand>
</feature>
<comment type="pathway">
    <text evidence="7">Metabolic intermediate biosynthesis; acetyl-CoA biosynthesis; acetyl-CoA from acetate: step 1/2.</text>
</comment>
<keyword evidence="6 7" id="KW-0067">ATP-binding</keyword>
<evidence type="ECO:0000256" key="1">
    <source>
        <dbReference type="ARBA" id="ARBA00008748"/>
    </source>
</evidence>
<keyword evidence="4 7" id="KW-0547">Nucleotide-binding</keyword>
<dbReference type="RefSeq" id="WP_013788141.1">
    <property type="nucleotide sequence ID" value="NC_015555.1"/>
</dbReference>
<evidence type="ECO:0000256" key="2">
    <source>
        <dbReference type="ARBA" id="ARBA00022490"/>
    </source>
</evidence>
<keyword evidence="3 7" id="KW-0808">Transferase</keyword>
<dbReference type="EC" id="2.7.2.1" evidence="7"/>
<feature type="binding site" evidence="7">
    <location>
        <position position="14"/>
    </location>
    <ligand>
        <name>ATP</name>
        <dbReference type="ChEBI" id="CHEBI:30616"/>
    </ligand>
</feature>